<gene>
    <name evidence="2" type="ORF">F5890DRAFT_1478540</name>
</gene>
<comment type="caution">
    <text evidence="2">The sequence shown here is derived from an EMBL/GenBank/DDBJ whole genome shotgun (WGS) entry which is preliminary data.</text>
</comment>
<sequence length="171" mass="18422">MYVGELSTLVIAVELVKKHVEFEAGTISEMTGKGRRDGGFFTGSKVLSGRQGRKGGKKFFLFMLPGCYENNSRGRNNRRLSYLDKTIGAPSLTLIGYCNTLVVADTIPQHSPPTPSLDLIAAKRSRPRKVSANSQKLPGKIVKERGREAGAEKQRISGAKTVGPTSKSGGV</sequence>
<accession>A0AA38PPT0</accession>
<reference evidence="2" key="1">
    <citation type="submission" date="2022-08" db="EMBL/GenBank/DDBJ databases">
        <authorList>
            <consortium name="DOE Joint Genome Institute"/>
            <person name="Min B."/>
            <person name="Riley R."/>
            <person name="Sierra-Patev S."/>
            <person name="Naranjo-Ortiz M."/>
            <person name="Looney B."/>
            <person name="Konkel Z."/>
            <person name="Slot J.C."/>
            <person name="Sakamoto Y."/>
            <person name="Steenwyk J.L."/>
            <person name="Rokas A."/>
            <person name="Carro J."/>
            <person name="Camarero S."/>
            <person name="Ferreira P."/>
            <person name="Molpeceres G."/>
            <person name="Ruiz-Duenas F.J."/>
            <person name="Serrano A."/>
            <person name="Henrissat B."/>
            <person name="Drula E."/>
            <person name="Hughes K.W."/>
            <person name="Mata J.L."/>
            <person name="Ishikawa N.K."/>
            <person name="Vargas-Isla R."/>
            <person name="Ushijima S."/>
            <person name="Smith C.A."/>
            <person name="Ahrendt S."/>
            <person name="Andreopoulos W."/>
            <person name="He G."/>
            <person name="Labutti K."/>
            <person name="Lipzen A."/>
            <person name="Ng V."/>
            <person name="Sandor L."/>
            <person name="Barry K."/>
            <person name="Martinez A.T."/>
            <person name="Xiao Y."/>
            <person name="Gibbons J.G."/>
            <person name="Terashima K."/>
            <person name="Hibbett D.S."/>
            <person name="Grigoriev I.V."/>
        </authorList>
    </citation>
    <scope>NUCLEOTIDE SEQUENCE</scope>
    <source>
        <strain evidence="2">TFB7829</strain>
    </source>
</reference>
<feature type="compositionally biased region" description="Basic and acidic residues" evidence="1">
    <location>
        <begin position="141"/>
        <end position="155"/>
    </location>
</feature>
<evidence type="ECO:0000256" key="1">
    <source>
        <dbReference type="SAM" id="MobiDB-lite"/>
    </source>
</evidence>
<protein>
    <submittedName>
        <fullName evidence="2">Uncharacterized protein</fullName>
    </submittedName>
</protein>
<dbReference type="Proteomes" id="UP001163850">
    <property type="component" value="Unassembled WGS sequence"/>
</dbReference>
<organism evidence="2 3">
    <name type="scientific">Lentinula detonsa</name>
    <dbReference type="NCBI Taxonomy" id="2804962"/>
    <lineage>
        <taxon>Eukaryota</taxon>
        <taxon>Fungi</taxon>
        <taxon>Dikarya</taxon>
        <taxon>Basidiomycota</taxon>
        <taxon>Agaricomycotina</taxon>
        <taxon>Agaricomycetes</taxon>
        <taxon>Agaricomycetidae</taxon>
        <taxon>Agaricales</taxon>
        <taxon>Marasmiineae</taxon>
        <taxon>Omphalotaceae</taxon>
        <taxon>Lentinula</taxon>
    </lineage>
</organism>
<evidence type="ECO:0000313" key="3">
    <source>
        <dbReference type="Proteomes" id="UP001163850"/>
    </source>
</evidence>
<feature type="region of interest" description="Disordered" evidence="1">
    <location>
        <begin position="124"/>
        <end position="171"/>
    </location>
</feature>
<evidence type="ECO:0000313" key="2">
    <source>
        <dbReference type="EMBL" id="KAJ3979424.1"/>
    </source>
</evidence>
<dbReference type="EMBL" id="MU802350">
    <property type="protein sequence ID" value="KAJ3979424.1"/>
    <property type="molecule type" value="Genomic_DNA"/>
</dbReference>
<proteinExistence type="predicted"/>
<name>A0AA38PPT0_9AGAR</name>
<dbReference type="AlphaFoldDB" id="A0AA38PPT0"/>